<evidence type="ECO:0000313" key="2">
    <source>
        <dbReference type="Proteomes" id="UP001527925"/>
    </source>
</evidence>
<accession>A0ABR4NAP9</accession>
<sequence>MADTCSRSFVVELPFDVFPQHVGVSLGYADASSYHAVLDDAFPDDACGDDAELASLAKAFMLSMHLRDETVQLFSFALPPSQAPEMHVSASGAGRGRMTRSQLNEAIRSILDSAAAQHEAQDQTISGGGGTAGVRATPIDHGYSLLVDDSEAWATSTKHVEFEAPVPPTATPAVFAESLLLALLLSLVPAGSAEQMMQGPFSAEVLLPPFTHVCRMRLRHHGTETLAVQIAVEHRSADVAEMAAGCMADAAQALVARLQAGAGGGVDAPIEIPDSPVDGGHSPTL</sequence>
<reference evidence="1 2" key="1">
    <citation type="submission" date="2023-09" db="EMBL/GenBank/DDBJ databases">
        <title>Pangenome analysis of Batrachochytrium dendrobatidis and related Chytrids.</title>
        <authorList>
            <person name="Yacoub M.N."/>
            <person name="Stajich J.E."/>
            <person name="James T.Y."/>
        </authorList>
    </citation>
    <scope>NUCLEOTIDE SEQUENCE [LARGE SCALE GENOMIC DNA]</scope>
    <source>
        <strain evidence="1 2">JEL0888</strain>
    </source>
</reference>
<proteinExistence type="predicted"/>
<evidence type="ECO:0000313" key="1">
    <source>
        <dbReference type="EMBL" id="KAL2916544.1"/>
    </source>
</evidence>
<protein>
    <submittedName>
        <fullName evidence="1">Uncharacterized protein</fullName>
    </submittedName>
</protein>
<dbReference type="EMBL" id="JADGIZ020000016">
    <property type="protein sequence ID" value="KAL2916544.1"/>
    <property type="molecule type" value="Genomic_DNA"/>
</dbReference>
<keyword evidence="2" id="KW-1185">Reference proteome</keyword>
<gene>
    <name evidence="1" type="ORF">HK105_203977</name>
</gene>
<name>A0ABR4NAP9_9FUNG</name>
<dbReference type="Proteomes" id="UP001527925">
    <property type="component" value="Unassembled WGS sequence"/>
</dbReference>
<comment type="caution">
    <text evidence="1">The sequence shown here is derived from an EMBL/GenBank/DDBJ whole genome shotgun (WGS) entry which is preliminary data.</text>
</comment>
<organism evidence="1 2">
    <name type="scientific">Polyrhizophydium stewartii</name>
    <dbReference type="NCBI Taxonomy" id="2732419"/>
    <lineage>
        <taxon>Eukaryota</taxon>
        <taxon>Fungi</taxon>
        <taxon>Fungi incertae sedis</taxon>
        <taxon>Chytridiomycota</taxon>
        <taxon>Chytridiomycota incertae sedis</taxon>
        <taxon>Chytridiomycetes</taxon>
        <taxon>Rhizophydiales</taxon>
        <taxon>Rhizophydiales incertae sedis</taxon>
        <taxon>Polyrhizophydium</taxon>
    </lineage>
</organism>